<gene>
    <name evidence="1" type="ORF">Q2T42_20850</name>
</gene>
<sequence length="123" mass="14146">MANLIDTLSRHIRRESEHPQSEPIITDTPITVRDIILLWKSGIRPEAIPETLYNLVTPAQVFDAISFYLDNEPEIDEWISWYAARPHLNVPATLRLSPLWDNVIENIAAERRAIDAEFQAEEA</sequence>
<dbReference type="InterPro" id="IPR009057">
    <property type="entry name" value="Homeodomain-like_sf"/>
</dbReference>
<proteinExistence type="predicted"/>
<dbReference type="EMBL" id="CP130144">
    <property type="protein sequence ID" value="WNZ44278.1"/>
    <property type="molecule type" value="Genomic_DNA"/>
</dbReference>
<protein>
    <submittedName>
        <fullName evidence="1">DUF433 domain-containing protein</fullName>
    </submittedName>
</protein>
<dbReference type="Pfam" id="PF04255">
    <property type="entry name" value="DUF433"/>
    <property type="match status" value="1"/>
</dbReference>
<dbReference type="AlphaFoldDB" id="A0AA96WRS6"/>
<dbReference type="InterPro" id="IPR007367">
    <property type="entry name" value="DUF433"/>
</dbReference>
<dbReference type="InterPro" id="IPR036388">
    <property type="entry name" value="WH-like_DNA-bd_sf"/>
</dbReference>
<organism evidence="1">
    <name type="scientific">Leptolyngbya boryana CZ1</name>
    <dbReference type="NCBI Taxonomy" id="3060204"/>
    <lineage>
        <taxon>Bacteria</taxon>
        <taxon>Bacillati</taxon>
        <taxon>Cyanobacteriota</taxon>
        <taxon>Cyanophyceae</taxon>
        <taxon>Leptolyngbyales</taxon>
        <taxon>Leptolyngbyaceae</taxon>
        <taxon>Leptolyngbya group</taxon>
        <taxon>Leptolyngbya</taxon>
    </lineage>
</organism>
<dbReference type="RefSeq" id="WP_316426436.1">
    <property type="nucleotide sequence ID" value="NZ_CP130144.1"/>
</dbReference>
<reference evidence="1" key="1">
    <citation type="journal article" date="2023" name="Plants (Basel)">
        <title>Genomic Analysis of Leptolyngbya boryana CZ1 Reveals Efficient Carbon Fixation Modules.</title>
        <authorList>
            <person name="Bai X."/>
            <person name="Wang H."/>
            <person name="Cheng W."/>
            <person name="Wang J."/>
            <person name="Ma M."/>
            <person name="Hu H."/>
            <person name="Song Z."/>
            <person name="Ma H."/>
            <person name="Fan Y."/>
            <person name="Du C."/>
            <person name="Xu J."/>
        </authorList>
    </citation>
    <scope>NUCLEOTIDE SEQUENCE</scope>
    <source>
        <strain evidence="1">CZ1</strain>
    </source>
</reference>
<name>A0AA96WRS6_LEPBY</name>
<dbReference type="SUPFAM" id="SSF46689">
    <property type="entry name" value="Homeodomain-like"/>
    <property type="match status" value="1"/>
</dbReference>
<reference evidence="1" key="2">
    <citation type="submission" date="2023-07" db="EMBL/GenBank/DDBJ databases">
        <authorList>
            <person name="Bai X.-H."/>
            <person name="Wang H.-H."/>
            <person name="Wang J."/>
            <person name="Ma M.-Y."/>
            <person name="Hu H.-H."/>
            <person name="Song Z.-L."/>
            <person name="Ma H.-G."/>
            <person name="Fan Y."/>
            <person name="Du C.-Y."/>
            <person name="Xu J.-C."/>
        </authorList>
    </citation>
    <scope>NUCLEOTIDE SEQUENCE</scope>
    <source>
        <strain evidence="1">CZ1</strain>
    </source>
</reference>
<accession>A0AA96WRS6</accession>
<evidence type="ECO:0000313" key="1">
    <source>
        <dbReference type="EMBL" id="WNZ44278.1"/>
    </source>
</evidence>
<dbReference type="Gene3D" id="1.10.10.10">
    <property type="entry name" value="Winged helix-like DNA-binding domain superfamily/Winged helix DNA-binding domain"/>
    <property type="match status" value="1"/>
</dbReference>